<dbReference type="PANTHER" id="PTHR43384">
    <property type="entry name" value="SEPTUM SITE-DETERMINING PROTEIN MIND HOMOLOG, CHLOROPLASTIC-RELATED"/>
    <property type="match status" value="1"/>
</dbReference>
<sequence>SSQSPELVIVETSTIEDGFTDRLGVLAGNCSENTSAVVIGPVNDVYLYRNLIDMGVSDYLVRPVTKDVLAQVVSKTLIEKFGAPESKLIALVGAKGGVGTSTIAEEIARISSDRLDQKTIILDAAGGWSYLAVAMGTEPMTNLGEIARLAISTDEGAFKRMIFSSKDKLSVLATGSDGMLDDTIGADAFEIVINKLMATYPVVIVDLSGSTAAIKKMVMSRAHEILLVTTPSLSSLRAARTLIQEIKNFRGDAGDNFSLILNKVGEVSGYEVSKADIEKVMDRKAKISIPYDGKNFGAAEAQGKSLSDLKTADVIFESLLVFARSILNVKISSEAKSVDKSVVSGFLSKFTGKKG</sequence>
<dbReference type="Gene3D" id="3.40.50.2300">
    <property type="match status" value="1"/>
</dbReference>
<dbReference type="InterPro" id="IPR050625">
    <property type="entry name" value="ParA/MinD_ATPase"/>
</dbReference>
<keyword evidence="2" id="KW-0067">ATP-binding</keyword>
<dbReference type="GO" id="GO:0016887">
    <property type="term" value="F:ATP hydrolysis activity"/>
    <property type="evidence" value="ECO:0007669"/>
    <property type="project" value="TreeGrafter"/>
</dbReference>
<dbReference type="GO" id="GO:0009898">
    <property type="term" value="C:cytoplasmic side of plasma membrane"/>
    <property type="evidence" value="ECO:0007669"/>
    <property type="project" value="TreeGrafter"/>
</dbReference>
<dbReference type="SUPFAM" id="SSF52540">
    <property type="entry name" value="P-loop containing nucleoside triphosphate hydrolases"/>
    <property type="match status" value="1"/>
</dbReference>
<organism evidence="3 4">
    <name type="scientific">Micavibrio aeruginosavorus</name>
    <dbReference type="NCBI Taxonomy" id="349221"/>
    <lineage>
        <taxon>Bacteria</taxon>
        <taxon>Pseudomonadati</taxon>
        <taxon>Bdellovibrionota</taxon>
        <taxon>Bdellovibrionia</taxon>
        <taxon>Bdellovibrionales</taxon>
        <taxon>Pseudobdellovibrionaceae</taxon>
        <taxon>Micavibrio</taxon>
    </lineage>
</organism>
<proteinExistence type="predicted"/>
<evidence type="ECO:0000313" key="3">
    <source>
        <dbReference type="EMBL" id="PZP53608.1"/>
    </source>
</evidence>
<reference evidence="3 4" key="1">
    <citation type="submission" date="2017-08" db="EMBL/GenBank/DDBJ databases">
        <title>Infants hospitalized years apart are colonized by the same room-sourced microbial strains.</title>
        <authorList>
            <person name="Brooks B."/>
            <person name="Olm M.R."/>
            <person name="Firek B.A."/>
            <person name="Baker R."/>
            <person name="Thomas B.C."/>
            <person name="Morowitz M.J."/>
            <person name="Banfield J.F."/>
        </authorList>
    </citation>
    <scope>NUCLEOTIDE SEQUENCE [LARGE SCALE GENOMIC DNA]</scope>
    <source>
        <strain evidence="3">S2_006_000_R2_64</strain>
    </source>
</reference>
<keyword evidence="1" id="KW-0547">Nucleotide-binding</keyword>
<dbReference type="EMBL" id="QFOT01000173">
    <property type="protein sequence ID" value="PZP53608.1"/>
    <property type="molecule type" value="Genomic_DNA"/>
</dbReference>
<accession>A0A2W5FE05</accession>
<feature type="non-terminal residue" evidence="3">
    <location>
        <position position="1"/>
    </location>
</feature>
<dbReference type="Gene3D" id="3.40.50.300">
    <property type="entry name" value="P-loop containing nucleotide triphosphate hydrolases"/>
    <property type="match status" value="1"/>
</dbReference>
<dbReference type="GO" id="GO:0051782">
    <property type="term" value="P:negative regulation of cell division"/>
    <property type="evidence" value="ECO:0007669"/>
    <property type="project" value="TreeGrafter"/>
</dbReference>
<dbReference type="PANTHER" id="PTHR43384:SF6">
    <property type="entry name" value="SEPTUM SITE-DETERMINING PROTEIN MIND HOMOLOG, CHLOROPLASTIC"/>
    <property type="match status" value="1"/>
</dbReference>
<name>A0A2W5FE05_9BACT</name>
<dbReference type="InterPro" id="IPR027417">
    <property type="entry name" value="P-loop_NTPase"/>
</dbReference>
<comment type="caution">
    <text evidence="3">The sequence shown here is derived from an EMBL/GenBank/DDBJ whole genome shotgun (WGS) entry which is preliminary data.</text>
</comment>
<evidence type="ECO:0000256" key="1">
    <source>
        <dbReference type="ARBA" id="ARBA00022741"/>
    </source>
</evidence>
<gene>
    <name evidence="3" type="ORF">DI586_10850</name>
</gene>
<evidence type="ECO:0000313" key="4">
    <source>
        <dbReference type="Proteomes" id="UP000249739"/>
    </source>
</evidence>
<dbReference type="GO" id="GO:0005829">
    <property type="term" value="C:cytosol"/>
    <property type="evidence" value="ECO:0007669"/>
    <property type="project" value="TreeGrafter"/>
</dbReference>
<dbReference type="Proteomes" id="UP000249739">
    <property type="component" value="Unassembled WGS sequence"/>
</dbReference>
<evidence type="ECO:0000256" key="2">
    <source>
        <dbReference type="ARBA" id="ARBA00022840"/>
    </source>
</evidence>
<protein>
    <submittedName>
        <fullName evidence="3">Type II secretion protein ATPase</fullName>
    </submittedName>
</protein>
<dbReference type="AlphaFoldDB" id="A0A2W5FE05"/>
<dbReference type="GO" id="GO:0005524">
    <property type="term" value="F:ATP binding"/>
    <property type="evidence" value="ECO:0007669"/>
    <property type="project" value="UniProtKB-KW"/>
</dbReference>